<dbReference type="PANTHER" id="PTHR11390:SF20">
    <property type="entry name" value="DNA TOPOISOMERASE 3-BETA-1"/>
    <property type="match status" value="1"/>
</dbReference>
<keyword evidence="1 2" id="KW-0413">Isomerase</keyword>
<comment type="function">
    <text evidence="2">Introduces a single-strand break via transesterification at a target site in duplex DNA. Releases the supercoiling and torsional tension of DNA introduced during the DNA replication and transcription by transiently cleaving and rejoining one strand of the DNA duplex. The scissile phosphodiester is attacked by the catalytic tyrosine of the enzyme, resulting in the formation of a DNA-(5'-phosphotyrosyl)-enzyme intermediate and the expulsion of a 3'-OH DNA strand.</text>
</comment>
<feature type="signal peptide" evidence="3">
    <location>
        <begin position="1"/>
        <end position="21"/>
    </location>
</feature>
<evidence type="ECO:0000313" key="6">
    <source>
        <dbReference type="Proteomes" id="UP000027120"/>
    </source>
</evidence>
<dbReference type="Pfam" id="PF01131">
    <property type="entry name" value="Topoisom_bac"/>
    <property type="match status" value="1"/>
</dbReference>
<keyword evidence="2" id="KW-0238">DNA-binding</keyword>
<evidence type="ECO:0000313" key="5">
    <source>
        <dbReference type="EMBL" id="KDO52839.1"/>
    </source>
</evidence>
<comment type="similarity">
    <text evidence="2">Belongs to the type IA topoisomerase family.</text>
</comment>
<accession>A0A067ECB5</accession>
<dbReference type="AlphaFoldDB" id="A0A067ECB5"/>
<keyword evidence="3" id="KW-0732">Signal</keyword>
<dbReference type="eggNOG" id="KOG1957">
    <property type="taxonomic scope" value="Eukaryota"/>
</dbReference>
<dbReference type="Gene3D" id="1.10.460.10">
    <property type="entry name" value="Topoisomerase I, domain 2"/>
    <property type="match status" value="1"/>
</dbReference>
<dbReference type="SUPFAM" id="SSF56712">
    <property type="entry name" value="Prokaryotic type I DNA topoisomerase"/>
    <property type="match status" value="1"/>
</dbReference>
<dbReference type="GO" id="GO:0003917">
    <property type="term" value="F:DNA topoisomerase type I (single strand cut, ATP-independent) activity"/>
    <property type="evidence" value="ECO:0007669"/>
    <property type="project" value="UniProtKB-EC"/>
</dbReference>
<evidence type="ECO:0000256" key="1">
    <source>
        <dbReference type="ARBA" id="ARBA00023235"/>
    </source>
</evidence>
<keyword evidence="2" id="KW-0799">Topoisomerase</keyword>
<feature type="chain" id="PRO_5001639331" description="DNA topoisomerase" evidence="3">
    <location>
        <begin position="22"/>
        <end position="131"/>
    </location>
</feature>
<proteinExistence type="inferred from homology"/>
<dbReference type="InterPro" id="IPR013826">
    <property type="entry name" value="Topo_IA_cen_sub3"/>
</dbReference>
<dbReference type="EC" id="5.6.2.1" evidence="2"/>
<dbReference type="GO" id="GO:0003677">
    <property type="term" value="F:DNA binding"/>
    <property type="evidence" value="ECO:0007669"/>
    <property type="project" value="UniProtKB-KW"/>
</dbReference>
<feature type="non-terminal residue" evidence="5">
    <location>
        <position position="131"/>
    </location>
</feature>
<evidence type="ECO:0000259" key="4">
    <source>
        <dbReference type="PROSITE" id="PS52039"/>
    </source>
</evidence>
<dbReference type="PaxDb" id="2711-XP_006492982.1"/>
<evidence type="ECO:0000256" key="3">
    <source>
        <dbReference type="SAM" id="SignalP"/>
    </source>
</evidence>
<organism evidence="5 6">
    <name type="scientific">Citrus sinensis</name>
    <name type="common">Sweet orange</name>
    <name type="synonym">Citrus aurantium var. sinensis</name>
    <dbReference type="NCBI Taxonomy" id="2711"/>
    <lineage>
        <taxon>Eukaryota</taxon>
        <taxon>Viridiplantae</taxon>
        <taxon>Streptophyta</taxon>
        <taxon>Embryophyta</taxon>
        <taxon>Tracheophyta</taxon>
        <taxon>Spermatophyta</taxon>
        <taxon>Magnoliopsida</taxon>
        <taxon>eudicotyledons</taxon>
        <taxon>Gunneridae</taxon>
        <taxon>Pentapetalae</taxon>
        <taxon>rosids</taxon>
        <taxon>malvids</taxon>
        <taxon>Sapindales</taxon>
        <taxon>Rutaceae</taxon>
        <taxon>Aurantioideae</taxon>
        <taxon>Citrus</taxon>
    </lineage>
</organism>
<dbReference type="InterPro" id="IPR013824">
    <property type="entry name" value="Topo_IA_cen_sub1"/>
</dbReference>
<dbReference type="InterPro" id="IPR000380">
    <property type="entry name" value="Topo_IA"/>
</dbReference>
<sequence>MFVAVVTLILIYGPCQTPTLGFCVQRYLQITSFKPEKFWTLHPYLVQNGYELKLEWERQKLFDFDVATMFQKLVMQDRILEVIDISEKQESKVRPCGLNTVNLLKVASSALGYGPQMAMQLAERLYTQGFI</sequence>
<dbReference type="Proteomes" id="UP000027120">
    <property type="component" value="Unassembled WGS sequence"/>
</dbReference>
<dbReference type="InterPro" id="IPR023405">
    <property type="entry name" value="Topo_IA_core_domain"/>
</dbReference>
<dbReference type="EMBL" id="KK785026">
    <property type="protein sequence ID" value="KDO52839.1"/>
    <property type="molecule type" value="Genomic_DNA"/>
</dbReference>
<dbReference type="GO" id="GO:0006265">
    <property type="term" value="P:DNA topological change"/>
    <property type="evidence" value="ECO:0007669"/>
    <property type="project" value="InterPro"/>
</dbReference>
<feature type="domain" description="Topo IA-type catalytic" evidence="4">
    <location>
        <begin position="1"/>
        <end position="131"/>
    </location>
</feature>
<dbReference type="PANTHER" id="PTHR11390">
    <property type="entry name" value="PROKARYOTIC DNA TOPOISOMERASE"/>
    <property type="match status" value="1"/>
</dbReference>
<dbReference type="Gene3D" id="1.10.290.10">
    <property type="entry name" value="Topoisomerase I, domain 4"/>
    <property type="match status" value="1"/>
</dbReference>
<dbReference type="STRING" id="2711.A0A067ECB5"/>
<keyword evidence="6" id="KW-1185">Reference proteome</keyword>
<name>A0A067ECB5_CITSI</name>
<evidence type="ECO:0000256" key="2">
    <source>
        <dbReference type="RuleBase" id="RU362092"/>
    </source>
</evidence>
<gene>
    <name evidence="5" type="ORF">CISIN_1g0452171mg</name>
</gene>
<comment type="catalytic activity">
    <reaction evidence="2">
        <text>ATP-independent breakage of single-stranded DNA, followed by passage and rejoining.</text>
        <dbReference type="EC" id="5.6.2.1"/>
    </reaction>
</comment>
<reference evidence="5 6" key="1">
    <citation type="submission" date="2014-04" db="EMBL/GenBank/DDBJ databases">
        <authorList>
            <consortium name="International Citrus Genome Consortium"/>
            <person name="Gmitter F."/>
            <person name="Chen C."/>
            <person name="Farmerie W."/>
            <person name="Harkins T."/>
            <person name="Desany B."/>
            <person name="Mohiuddin M."/>
            <person name="Kodira C."/>
            <person name="Borodovsky M."/>
            <person name="Lomsadze A."/>
            <person name="Burns P."/>
            <person name="Jenkins J."/>
            <person name="Prochnik S."/>
            <person name="Shu S."/>
            <person name="Chapman J."/>
            <person name="Pitluck S."/>
            <person name="Schmutz J."/>
            <person name="Rokhsar D."/>
        </authorList>
    </citation>
    <scope>NUCLEOTIDE SEQUENCE</scope>
</reference>
<dbReference type="PROSITE" id="PS52039">
    <property type="entry name" value="TOPO_IA_2"/>
    <property type="match status" value="1"/>
</dbReference>
<protein>
    <recommendedName>
        <fullName evidence="2">DNA topoisomerase</fullName>
        <ecNumber evidence="2">5.6.2.1</ecNumber>
    </recommendedName>
</protein>
<dbReference type="InterPro" id="IPR013497">
    <property type="entry name" value="Topo_IA_cen"/>
</dbReference>